<dbReference type="PROSITE" id="PS51257">
    <property type="entry name" value="PROKAR_LIPOPROTEIN"/>
    <property type="match status" value="1"/>
</dbReference>
<gene>
    <name evidence="1" type="ORF">PSH1140_203</name>
</gene>
<evidence type="ECO:0000313" key="1">
    <source>
        <dbReference type="EMBL" id="AVR55408.1"/>
    </source>
</evidence>
<evidence type="ECO:0000313" key="2">
    <source>
        <dbReference type="Proteomes" id="UP000244328"/>
    </source>
</evidence>
<dbReference type="Proteomes" id="UP000244328">
    <property type="component" value="Segment"/>
</dbReference>
<dbReference type="EMBL" id="MG999954">
    <property type="protein sequence ID" value="AVR55408.1"/>
    <property type="molecule type" value="Genomic_DNA"/>
</dbReference>
<name>A0A2R3ZXE4_9CAUD</name>
<accession>A0A2R3ZXE4</accession>
<sequence>MRKFTLGAKLFCFGLFIAAVACTVALASVVVF</sequence>
<proteinExistence type="predicted"/>
<reference evidence="1 2" key="1">
    <citation type="submission" date="2018-02" db="EMBL/GenBank/DDBJ databases">
        <title>Isolation, characterization and genome analysis of lytic bacteriophages against Enterobacter cloacae.</title>
        <authorList>
            <person name="Ramesh N."/>
            <person name="Prasanth M."/>
            <person name="Tamhankar A.J."/>
            <person name="Lundborg C.S."/>
        </authorList>
    </citation>
    <scope>NUCLEOTIDE SEQUENCE [LARGE SCALE GENOMIC DNA]</scope>
</reference>
<organism evidence="1 2">
    <name type="scientific">Enterobacter phage myPSH1140</name>
    <dbReference type="NCBI Taxonomy" id="2108137"/>
    <lineage>
        <taxon>Viruses</taxon>
        <taxon>Duplodnaviria</taxon>
        <taxon>Heunggongvirae</taxon>
        <taxon>Uroviricota</taxon>
        <taxon>Caudoviricetes</taxon>
        <taxon>Pantevenvirales</taxon>
        <taxon>Straboviridae</taxon>
        <taxon>Tevenvirinae</taxon>
        <taxon>Karamvirus</taxon>
        <taxon>Karamvirus mypsh1140</taxon>
    </lineage>
</organism>
<protein>
    <submittedName>
        <fullName evidence="1">Uncharacterized protein</fullName>
    </submittedName>
</protein>
<keyword evidence="2" id="KW-1185">Reference proteome</keyword>